<evidence type="ECO:0000256" key="3">
    <source>
        <dbReference type="ARBA" id="ARBA00023125"/>
    </source>
</evidence>
<keyword evidence="2" id="KW-0805">Transcription regulation</keyword>
<evidence type="ECO:0000259" key="6">
    <source>
        <dbReference type="PROSITE" id="PS51755"/>
    </source>
</evidence>
<dbReference type="SUPFAM" id="SSF46894">
    <property type="entry name" value="C-terminal effector domain of the bipartite response regulators"/>
    <property type="match status" value="1"/>
</dbReference>
<dbReference type="InterPro" id="IPR011990">
    <property type="entry name" value="TPR-like_helical_dom_sf"/>
</dbReference>
<dbReference type="GO" id="GO:0000160">
    <property type="term" value="P:phosphorelay signal transduction system"/>
    <property type="evidence" value="ECO:0007669"/>
    <property type="project" value="InterPro"/>
</dbReference>
<keyword evidence="3 5" id="KW-0238">DNA-binding</keyword>
<gene>
    <name evidence="7" type="ORF">HNR40_008252</name>
</gene>
<dbReference type="InterPro" id="IPR001867">
    <property type="entry name" value="OmpR/PhoB-type_DNA-bd"/>
</dbReference>
<dbReference type="EMBL" id="JACHIN010000014">
    <property type="protein sequence ID" value="MBB5082756.1"/>
    <property type="molecule type" value="Genomic_DNA"/>
</dbReference>
<comment type="similarity">
    <text evidence="1">Belongs to the AfsR/DnrI/RedD regulatory family.</text>
</comment>
<keyword evidence="8" id="KW-1185">Reference proteome</keyword>
<evidence type="ECO:0000256" key="1">
    <source>
        <dbReference type="ARBA" id="ARBA00005820"/>
    </source>
</evidence>
<dbReference type="Gene3D" id="1.25.40.10">
    <property type="entry name" value="Tetratricopeptide repeat domain"/>
    <property type="match status" value="1"/>
</dbReference>
<dbReference type="InterPro" id="IPR036388">
    <property type="entry name" value="WH-like_DNA-bd_sf"/>
</dbReference>
<sequence length="241" mass="26490">MLDFKLLGPVEVRDEYAGILALRGPKIRQAISLLALNAGRTVGFDQFIDELWPARTPKDALKTLQTHIYYLRRMLGPAAGPLVATKPAGYVLHADADRVDALVFPRLVARAGEQAREGRTAAAERLLERALGLWSGHAALADVPLGFVLGPPATALDQQRLRAQETSIDLRIKLGRHTELIEEVRALVAAHPLNETFHSQLITALTRAGRRTDARRAYEGLRILLDAELGVKPTFELPALH</sequence>
<dbReference type="SMART" id="SM00862">
    <property type="entry name" value="Trans_reg_C"/>
    <property type="match status" value="1"/>
</dbReference>
<feature type="domain" description="OmpR/PhoB-type" evidence="6">
    <location>
        <begin position="1"/>
        <end position="94"/>
    </location>
</feature>
<dbReference type="Gene3D" id="1.10.10.10">
    <property type="entry name" value="Winged helix-like DNA-binding domain superfamily/Winged helix DNA-binding domain"/>
    <property type="match status" value="1"/>
</dbReference>
<name>A0A7W8AAQ9_9ACTN</name>
<evidence type="ECO:0000256" key="5">
    <source>
        <dbReference type="PROSITE-ProRule" id="PRU01091"/>
    </source>
</evidence>
<dbReference type="CDD" id="cd15831">
    <property type="entry name" value="BTAD"/>
    <property type="match status" value="1"/>
</dbReference>
<dbReference type="PANTHER" id="PTHR35807">
    <property type="entry name" value="TRANSCRIPTIONAL REGULATOR REDD-RELATED"/>
    <property type="match status" value="1"/>
</dbReference>
<protein>
    <submittedName>
        <fullName evidence="7">DNA-binding SARP family transcriptional activator</fullName>
    </submittedName>
</protein>
<dbReference type="InterPro" id="IPR016032">
    <property type="entry name" value="Sig_transdc_resp-reg_C-effctor"/>
</dbReference>
<dbReference type="GO" id="GO:0006355">
    <property type="term" value="P:regulation of DNA-templated transcription"/>
    <property type="evidence" value="ECO:0007669"/>
    <property type="project" value="InterPro"/>
</dbReference>
<dbReference type="InterPro" id="IPR005158">
    <property type="entry name" value="BTAD"/>
</dbReference>
<dbReference type="Pfam" id="PF03704">
    <property type="entry name" value="BTAD"/>
    <property type="match status" value="1"/>
</dbReference>
<feature type="DNA-binding region" description="OmpR/PhoB-type" evidence="5">
    <location>
        <begin position="1"/>
        <end position="94"/>
    </location>
</feature>
<organism evidence="7 8">
    <name type="scientific">Nonomuraea endophytica</name>
    <dbReference type="NCBI Taxonomy" id="714136"/>
    <lineage>
        <taxon>Bacteria</taxon>
        <taxon>Bacillati</taxon>
        <taxon>Actinomycetota</taxon>
        <taxon>Actinomycetes</taxon>
        <taxon>Streptosporangiales</taxon>
        <taxon>Streptosporangiaceae</taxon>
        <taxon>Nonomuraea</taxon>
    </lineage>
</organism>
<dbReference type="PANTHER" id="PTHR35807:SF1">
    <property type="entry name" value="TRANSCRIPTIONAL REGULATOR REDD"/>
    <property type="match status" value="1"/>
</dbReference>
<proteinExistence type="inferred from homology"/>
<dbReference type="RefSeq" id="WP_184971253.1">
    <property type="nucleotide sequence ID" value="NZ_JACHIN010000014.1"/>
</dbReference>
<accession>A0A7W8AAQ9</accession>
<keyword evidence="4" id="KW-0804">Transcription</keyword>
<dbReference type="PROSITE" id="PS51755">
    <property type="entry name" value="OMPR_PHOB"/>
    <property type="match status" value="1"/>
</dbReference>
<dbReference type="SMART" id="SM01043">
    <property type="entry name" value="BTAD"/>
    <property type="match status" value="1"/>
</dbReference>
<evidence type="ECO:0000313" key="7">
    <source>
        <dbReference type="EMBL" id="MBB5082756.1"/>
    </source>
</evidence>
<evidence type="ECO:0000256" key="2">
    <source>
        <dbReference type="ARBA" id="ARBA00023015"/>
    </source>
</evidence>
<dbReference type="InterPro" id="IPR051677">
    <property type="entry name" value="AfsR-DnrI-RedD_regulator"/>
</dbReference>
<reference evidence="7 8" key="1">
    <citation type="submission" date="2020-08" db="EMBL/GenBank/DDBJ databases">
        <title>Genomic Encyclopedia of Type Strains, Phase IV (KMG-IV): sequencing the most valuable type-strain genomes for metagenomic binning, comparative biology and taxonomic classification.</title>
        <authorList>
            <person name="Goeker M."/>
        </authorList>
    </citation>
    <scope>NUCLEOTIDE SEQUENCE [LARGE SCALE GENOMIC DNA]</scope>
    <source>
        <strain evidence="7 8">DSM 45385</strain>
    </source>
</reference>
<comment type="caution">
    <text evidence="7">The sequence shown here is derived from an EMBL/GenBank/DDBJ whole genome shotgun (WGS) entry which is preliminary data.</text>
</comment>
<dbReference type="GO" id="GO:0003677">
    <property type="term" value="F:DNA binding"/>
    <property type="evidence" value="ECO:0007669"/>
    <property type="project" value="UniProtKB-UniRule"/>
</dbReference>
<dbReference type="Pfam" id="PF00486">
    <property type="entry name" value="Trans_reg_C"/>
    <property type="match status" value="1"/>
</dbReference>
<evidence type="ECO:0000313" key="8">
    <source>
        <dbReference type="Proteomes" id="UP000568380"/>
    </source>
</evidence>
<dbReference type="AlphaFoldDB" id="A0A7W8AAQ9"/>
<dbReference type="Proteomes" id="UP000568380">
    <property type="component" value="Unassembled WGS sequence"/>
</dbReference>
<dbReference type="SUPFAM" id="SSF48452">
    <property type="entry name" value="TPR-like"/>
    <property type="match status" value="1"/>
</dbReference>
<evidence type="ECO:0000256" key="4">
    <source>
        <dbReference type="ARBA" id="ARBA00023163"/>
    </source>
</evidence>